<gene>
    <name evidence="7" type="primary">menF</name>
    <name evidence="7" type="ordered locus">KQS_09880</name>
</gene>
<dbReference type="Proteomes" id="UP000007599">
    <property type="component" value="Chromosome I"/>
</dbReference>
<comment type="catalytic activity">
    <reaction evidence="1">
        <text>chorismate = isochorismate</text>
        <dbReference type="Rhea" id="RHEA:18985"/>
        <dbReference type="ChEBI" id="CHEBI:29748"/>
        <dbReference type="ChEBI" id="CHEBI:29780"/>
        <dbReference type="EC" id="5.4.4.2"/>
    </reaction>
</comment>
<dbReference type="InterPro" id="IPR004561">
    <property type="entry name" value="IsoChor_synthase"/>
</dbReference>
<dbReference type="OrthoDB" id="9806579at2"/>
<name>H8XUX7_FLAIG</name>
<evidence type="ECO:0000313" key="8">
    <source>
        <dbReference type="Proteomes" id="UP000007599"/>
    </source>
</evidence>
<evidence type="ECO:0000256" key="3">
    <source>
        <dbReference type="ARBA" id="ARBA00012824"/>
    </source>
</evidence>
<dbReference type="PANTHER" id="PTHR42839">
    <property type="entry name" value="ISOCHORISMATE SYNTHASE ENTC"/>
    <property type="match status" value="1"/>
</dbReference>
<accession>H8XUX7</accession>
<dbReference type="STRING" id="1094466.KQS_09880"/>
<dbReference type="EC" id="5.4.4.2" evidence="3"/>
<dbReference type="RefSeq" id="WP_014389023.1">
    <property type="nucleotide sequence ID" value="NC_017025.1"/>
</dbReference>
<reference evidence="8" key="2">
    <citation type="submission" date="2012-03" db="EMBL/GenBank/DDBJ databases">
        <title>Complete genome sequence of Flavobacterium indicum GPTSA100-9T, isolated from warm spring water.</title>
        <authorList>
            <person name="Barbier P."/>
            <person name="Houel A."/>
            <person name="Loux V."/>
            <person name="Poulain J."/>
            <person name="Bernardet J.-F."/>
            <person name="Touchon M."/>
            <person name="Duchaud E."/>
        </authorList>
    </citation>
    <scope>NUCLEOTIDE SEQUENCE [LARGE SCALE GENOMIC DNA]</scope>
    <source>
        <strain evidence="8">DSM 17447 / CIP 109464 / GPTSA100-9</strain>
    </source>
</reference>
<keyword evidence="4 7" id="KW-0413">Isomerase</keyword>
<dbReference type="InterPro" id="IPR005801">
    <property type="entry name" value="ADC_synthase"/>
</dbReference>
<keyword evidence="8" id="KW-1185">Reference proteome</keyword>
<feature type="domain" description="Chorismate-utilising enzyme C-terminal" evidence="6">
    <location>
        <begin position="91"/>
        <end position="331"/>
    </location>
</feature>
<proteinExistence type="inferred from homology"/>
<dbReference type="NCBIfam" id="TIGR00543">
    <property type="entry name" value="isochor_syn"/>
    <property type="match status" value="1"/>
</dbReference>
<dbReference type="AlphaFoldDB" id="H8XUX7"/>
<dbReference type="HOGENOM" id="CLU_006493_8_0_10"/>
<evidence type="ECO:0000256" key="2">
    <source>
        <dbReference type="ARBA" id="ARBA00005297"/>
    </source>
</evidence>
<dbReference type="SUPFAM" id="SSF56322">
    <property type="entry name" value="ADC synthase"/>
    <property type="match status" value="1"/>
</dbReference>
<sequence length="342" mass="39096">MLLLEKASHYFSKKLPFALFVKPNQVQLNGVFQNTDELVEFSGQKGFVFSGFYNTKDVVLPFDSCEVIQENWSYEKHYQERIYFSDSEGVEFKNLVQKGINAIVENQFEKVVLSRKIEIPNDTINSIESFKNLVNTYSTAFRYLFYHPQIGLWMGATPEQLVKIKNGEFYTMALAGTQPYSEHIVWGEKEIKEQELVTDFIKNQIEDKVDTIKISDAITHRAGSIVHLKTDISGSIKSSIQPLVLVKALHPTSAVCGMPLQQARSFILEHEGYDRKYYSGYLGEWKGMENSDLFVNLRCCEFLENAVAVYVGCGITKDSIPEHEFIETFNKSRTIVSILVRG</sequence>
<dbReference type="eggNOG" id="COG1169">
    <property type="taxonomic scope" value="Bacteria"/>
</dbReference>
<dbReference type="KEGG" id="fin:KQS_09880"/>
<evidence type="ECO:0000256" key="5">
    <source>
        <dbReference type="ARBA" id="ARBA00041564"/>
    </source>
</evidence>
<protein>
    <recommendedName>
        <fullName evidence="3">isochorismate synthase</fullName>
        <ecNumber evidence="3">5.4.4.2</ecNumber>
    </recommendedName>
    <alternativeName>
        <fullName evidence="5">Isochorismate mutase</fullName>
    </alternativeName>
</protein>
<evidence type="ECO:0000259" key="6">
    <source>
        <dbReference type="Pfam" id="PF00425"/>
    </source>
</evidence>
<comment type="similarity">
    <text evidence="2">Belongs to the isochorismate synthase family.</text>
</comment>
<dbReference type="PATRIC" id="fig|1094466.5.peg.1939"/>
<evidence type="ECO:0000256" key="1">
    <source>
        <dbReference type="ARBA" id="ARBA00000799"/>
    </source>
</evidence>
<organism evidence="7 8">
    <name type="scientific">Flavobacterium indicum (strain DSM 17447 / CIP 109464 / GPTSA100-9)</name>
    <dbReference type="NCBI Taxonomy" id="1094466"/>
    <lineage>
        <taxon>Bacteria</taxon>
        <taxon>Pseudomonadati</taxon>
        <taxon>Bacteroidota</taxon>
        <taxon>Flavobacteriia</taxon>
        <taxon>Flavobacteriales</taxon>
        <taxon>Flavobacteriaceae</taxon>
        <taxon>Flavobacterium</taxon>
    </lineage>
</organism>
<reference evidence="7 8" key="1">
    <citation type="journal article" date="2012" name="J. Bacteriol.">
        <title>Complete Genome Sequence of Flavobacterium indicum GPSTA100-9T, Isolated from Warm Spring Water.</title>
        <authorList>
            <person name="Barbier P."/>
            <person name="Houel A."/>
            <person name="Loux V."/>
            <person name="Poulain J."/>
            <person name="Bernardet J.F."/>
            <person name="Touchon M."/>
            <person name="Duchaud E."/>
        </authorList>
    </citation>
    <scope>NUCLEOTIDE SEQUENCE [LARGE SCALE GENOMIC DNA]</scope>
    <source>
        <strain evidence="8">DSM 17447 / CIP 109464 / GPTSA100-9</strain>
    </source>
</reference>
<dbReference type="EMBL" id="HE774682">
    <property type="protein sequence ID" value="CCG53905.1"/>
    <property type="molecule type" value="Genomic_DNA"/>
</dbReference>
<evidence type="ECO:0000313" key="7">
    <source>
        <dbReference type="EMBL" id="CCG53905.1"/>
    </source>
</evidence>
<dbReference type="InterPro" id="IPR015890">
    <property type="entry name" value="Chorismate_C"/>
</dbReference>
<dbReference type="Gene3D" id="3.60.120.10">
    <property type="entry name" value="Anthranilate synthase"/>
    <property type="match status" value="1"/>
</dbReference>
<evidence type="ECO:0000256" key="4">
    <source>
        <dbReference type="ARBA" id="ARBA00023235"/>
    </source>
</evidence>
<dbReference type="GO" id="GO:0008909">
    <property type="term" value="F:isochorismate synthase activity"/>
    <property type="evidence" value="ECO:0007669"/>
    <property type="project" value="UniProtKB-EC"/>
</dbReference>
<dbReference type="Pfam" id="PF00425">
    <property type="entry name" value="Chorismate_bind"/>
    <property type="match status" value="1"/>
</dbReference>
<dbReference type="PANTHER" id="PTHR42839:SF2">
    <property type="entry name" value="ISOCHORISMATE SYNTHASE ENTC"/>
    <property type="match status" value="1"/>
</dbReference>